<feature type="transmembrane region" description="Helical" evidence="1">
    <location>
        <begin position="46"/>
        <end position="67"/>
    </location>
</feature>
<evidence type="ECO:0000256" key="1">
    <source>
        <dbReference type="SAM" id="Phobius"/>
    </source>
</evidence>
<keyword evidence="1" id="KW-0812">Transmembrane</keyword>
<dbReference type="EMBL" id="BPQH01000028">
    <property type="protein sequence ID" value="GJD53377.1"/>
    <property type="molecule type" value="Genomic_DNA"/>
</dbReference>
<keyword evidence="1" id="KW-1133">Transmembrane helix</keyword>
<evidence type="ECO:0000313" key="2">
    <source>
        <dbReference type="EMBL" id="GJD53377.1"/>
    </source>
</evidence>
<comment type="caution">
    <text evidence="2">The sequence shown here is derived from an EMBL/GenBank/DDBJ whole genome shotgun (WGS) entry which is preliminary data.</text>
</comment>
<sequence>MPTTFHTLCTHLLIFAIAGLTAPLLLNLYMHCIVRAPIDDGEPMQYVWGLVVALSIFCVFELVRALAAHRSQAMIPRL</sequence>
<dbReference type="Proteomes" id="UP001055167">
    <property type="component" value="Unassembled WGS sequence"/>
</dbReference>
<keyword evidence="3" id="KW-1185">Reference proteome</keyword>
<feature type="transmembrane region" description="Helical" evidence="1">
    <location>
        <begin position="12"/>
        <end position="34"/>
    </location>
</feature>
<dbReference type="RefSeq" id="WP_128566183.1">
    <property type="nucleotide sequence ID" value="NZ_BPQH01000028.1"/>
</dbReference>
<proteinExistence type="predicted"/>
<keyword evidence="1" id="KW-0472">Membrane</keyword>
<gene>
    <name evidence="2" type="ORF">OPKNFCMD_6152</name>
</gene>
<reference evidence="2" key="1">
    <citation type="journal article" date="2021" name="Front. Microbiol.">
        <title>Comprehensive Comparative Genomics and Phenotyping of Methylobacterium Species.</title>
        <authorList>
            <person name="Alessa O."/>
            <person name="Ogura Y."/>
            <person name="Fujitani Y."/>
            <person name="Takami H."/>
            <person name="Hayashi T."/>
            <person name="Sahin N."/>
            <person name="Tani A."/>
        </authorList>
    </citation>
    <scope>NUCLEOTIDE SEQUENCE</scope>
    <source>
        <strain evidence="2">KCTC 52305</strain>
    </source>
</reference>
<protein>
    <submittedName>
        <fullName evidence="2">Uncharacterized protein</fullName>
    </submittedName>
</protein>
<reference evidence="2" key="2">
    <citation type="submission" date="2021-08" db="EMBL/GenBank/DDBJ databases">
        <authorList>
            <person name="Tani A."/>
            <person name="Ola A."/>
            <person name="Ogura Y."/>
            <person name="Katsura K."/>
            <person name="Hayashi T."/>
        </authorList>
    </citation>
    <scope>NUCLEOTIDE SEQUENCE</scope>
    <source>
        <strain evidence="2">KCTC 52305</strain>
    </source>
</reference>
<organism evidence="2 3">
    <name type="scientific">Methylobacterium crusticola</name>
    <dbReference type="NCBI Taxonomy" id="1697972"/>
    <lineage>
        <taxon>Bacteria</taxon>
        <taxon>Pseudomonadati</taxon>
        <taxon>Pseudomonadota</taxon>
        <taxon>Alphaproteobacteria</taxon>
        <taxon>Hyphomicrobiales</taxon>
        <taxon>Methylobacteriaceae</taxon>
        <taxon>Methylobacterium</taxon>
    </lineage>
</organism>
<accession>A0ABQ4R9I1</accession>
<name>A0ABQ4R9I1_9HYPH</name>
<evidence type="ECO:0000313" key="3">
    <source>
        <dbReference type="Proteomes" id="UP001055167"/>
    </source>
</evidence>